<dbReference type="RefSeq" id="WP_092377739.1">
    <property type="nucleotide sequence ID" value="NZ_FORX01000019.1"/>
</dbReference>
<dbReference type="STRING" id="52560.SAMN04488082_1195"/>
<dbReference type="PROSITE" id="PS51257">
    <property type="entry name" value="PROKAR_LIPOPROTEIN"/>
    <property type="match status" value="1"/>
</dbReference>
<organism evidence="1 2">
    <name type="scientific">Desulfomicrobium apsheronum</name>
    <dbReference type="NCBI Taxonomy" id="52560"/>
    <lineage>
        <taxon>Bacteria</taxon>
        <taxon>Pseudomonadati</taxon>
        <taxon>Thermodesulfobacteriota</taxon>
        <taxon>Desulfovibrionia</taxon>
        <taxon>Desulfovibrionales</taxon>
        <taxon>Desulfomicrobiaceae</taxon>
        <taxon>Desulfomicrobium</taxon>
    </lineage>
</organism>
<evidence type="ECO:0000313" key="1">
    <source>
        <dbReference type="EMBL" id="SFK27443.1"/>
    </source>
</evidence>
<protein>
    <recommendedName>
        <fullName evidence="3">Lipoprotein</fullName>
    </recommendedName>
</protein>
<name>A0A1I3Y6P1_9BACT</name>
<dbReference type="Proteomes" id="UP000198635">
    <property type="component" value="Unassembled WGS sequence"/>
</dbReference>
<evidence type="ECO:0000313" key="2">
    <source>
        <dbReference type="Proteomes" id="UP000198635"/>
    </source>
</evidence>
<keyword evidence="2" id="KW-1185">Reference proteome</keyword>
<dbReference type="AlphaFoldDB" id="A0A1I3Y6P1"/>
<dbReference type="OrthoDB" id="5471781at2"/>
<gene>
    <name evidence="1" type="ORF">SAMN04488082_1195</name>
</gene>
<accession>A0A1I3Y6P1</accession>
<evidence type="ECO:0008006" key="3">
    <source>
        <dbReference type="Google" id="ProtNLM"/>
    </source>
</evidence>
<sequence length="208" mass="23245">MKKLALICMLFVVTGCAVGNKYDYHTRTISLPVKSEMHKKIIFDVEDLRPYVQSEKKKPNFVGLQRGGFGNPFDVTTASGNPLAMDMKESVTRALNDSGYDVVSVNKEFDKKSLGDIALQNNVARVIILTINEWKSDVYMNITLYCDLVLSIYNDSGSLLIKNDMKFEEAIGGAQISASKNSDTVSSEFGRRIGYLFNKKEVRDALSF</sequence>
<reference evidence="2" key="1">
    <citation type="submission" date="2016-10" db="EMBL/GenBank/DDBJ databases">
        <authorList>
            <person name="Varghese N."/>
            <person name="Submissions S."/>
        </authorList>
    </citation>
    <scope>NUCLEOTIDE SEQUENCE [LARGE SCALE GENOMIC DNA]</scope>
    <source>
        <strain evidence="2">DSM 5918</strain>
    </source>
</reference>
<dbReference type="EMBL" id="FORX01000019">
    <property type="protein sequence ID" value="SFK27443.1"/>
    <property type="molecule type" value="Genomic_DNA"/>
</dbReference>
<proteinExistence type="predicted"/>